<comment type="caution">
    <text evidence="1">The sequence shown here is derived from an EMBL/GenBank/DDBJ whole genome shotgun (WGS) entry which is preliminary data.</text>
</comment>
<dbReference type="EMBL" id="JANBPW010003355">
    <property type="protein sequence ID" value="KAJ1937904.1"/>
    <property type="molecule type" value="Genomic_DNA"/>
</dbReference>
<sequence length="313" mass="35354">MHIFGESYAGRYIPVFTEYLLHMNDQLEQSEDLRQRGFRHLPLRGIGIGNGLFDYALQAPSYYKMGCRSSYPPMFNARQCSTLKNTVNPQCISMLAQCYASNQEQSSEGMRQEGCVGIELERWRLTDACAAADSYCNGALNWTTPASTYDVRQGARIVPDDYVSLLRTNAFVEAVGASPTVMYQECSDSVFDLFASTTDEISRSAKSSLEYILSRQLPVLLYSGDADFICNWYGTVTVAKALEWQGKSRFANARINNWSWPAKNGTNVPAGQFLNADNLTFLRVYEAGHEVPFYQPEASLFMLMQFVTQRRLY</sequence>
<dbReference type="Proteomes" id="UP001150603">
    <property type="component" value="Unassembled WGS sequence"/>
</dbReference>
<organism evidence="1 2">
    <name type="scientific">Linderina macrospora</name>
    <dbReference type="NCBI Taxonomy" id="4868"/>
    <lineage>
        <taxon>Eukaryota</taxon>
        <taxon>Fungi</taxon>
        <taxon>Fungi incertae sedis</taxon>
        <taxon>Zoopagomycota</taxon>
        <taxon>Kickxellomycotina</taxon>
        <taxon>Kickxellomycetes</taxon>
        <taxon>Kickxellales</taxon>
        <taxon>Kickxellaceae</taxon>
        <taxon>Linderina</taxon>
    </lineage>
</organism>
<protein>
    <submittedName>
        <fullName evidence="1">Uncharacterized protein</fullName>
    </submittedName>
</protein>
<reference evidence="1" key="1">
    <citation type="submission" date="2022-07" db="EMBL/GenBank/DDBJ databases">
        <title>Phylogenomic reconstructions and comparative analyses of Kickxellomycotina fungi.</title>
        <authorList>
            <person name="Reynolds N.K."/>
            <person name="Stajich J.E."/>
            <person name="Barry K."/>
            <person name="Grigoriev I.V."/>
            <person name="Crous P."/>
            <person name="Smith M.E."/>
        </authorList>
    </citation>
    <scope>NUCLEOTIDE SEQUENCE</scope>
    <source>
        <strain evidence="1">NRRL 5244</strain>
    </source>
</reference>
<evidence type="ECO:0000313" key="1">
    <source>
        <dbReference type="EMBL" id="KAJ1937904.1"/>
    </source>
</evidence>
<gene>
    <name evidence="1" type="ORF">FBU59_004613</name>
</gene>
<keyword evidence="2" id="KW-1185">Reference proteome</keyword>
<evidence type="ECO:0000313" key="2">
    <source>
        <dbReference type="Proteomes" id="UP001150603"/>
    </source>
</evidence>
<proteinExistence type="predicted"/>
<accession>A0ACC1J5A9</accession>
<name>A0ACC1J5A9_9FUNG</name>